<gene>
    <name evidence="1" type="ORF">CFK38_04650</name>
</gene>
<name>A0A291GL08_9MICO</name>
<dbReference type="Proteomes" id="UP000218165">
    <property type="component" value="Chromosome"/>
</dbReference>
<organism evidence="1 2">
    <name type="scientific">Brachybacterium vulturis</name>
    <dbReference type="NCBI Taxonomy" id="2017484"/>
    <lineage>
        <taxon>Bacteria</taxon>
        <taxon>Bacillati</taxon>
        <taxon>Actinomycetota</taxon>
        <taxon>Actinomycetes</taxon>
        <taxon>Micrococcales</taxon>
        <taxon>Dermabacteraceae</taxon>
        <taxon>Brachybacterium</taxon>
    </lineage>
</organism>
<proteinExistence type="predicted"/>
<dbReference type="EMBL" id="CP023563">
    <property type="protein sequence ID" value="ATG50895.1"/>
    <property type="molecule type" value="Genomic_DNA"/>
</dbReference>
<sequence length="277" mass="29466">MPDTMRLPGRTFEAEGGSTYLVEFEATALKPEGSPGSAMYFGASLACGGPDGGTIRSVGGTQNVRSGERVTIRNQFLLDADRSGNYACRVSFSSPSDEAAAAGTTATIDSTWSVAPARSEAVEVPADERLPRLVQPGERAAVFRAERETSDAWGDHSDLLSTVHVTSCTMVNGSTEDGRTWCPEDQVDPAGSAVELTYRLVSIDGNGEVCDSRTIDVEDARIERLTHHLVLHGDAPIAHPADACGTRLRFVVALENEGPAPLVIHRSNSTFVMNTGE</sequence>
<evidence type="ECO:0000313" key="1">
    <source>
        <dbReference type="EMBL" id="ATG50895.1"/>
    </source>
</evidence>
<keyword evidence="2" id="KW-1185">Reference proteome</keyword>
<evidence type="ECO:0000313" key="2">
    <source>
        <dbReference type="Proteomes" id="UP000218165"/>
    </source>
</evidence>
<dbReference type="KEGG" id="brz:CFK38_04650"/>
<dbReference type="AlphaFoldDB" id="A0A291GL08"/>
<protein>
    <submittedName>
        <fullName evidence="1">Uncharacterized protein</fullName>
    </submittedName>
</protein>
<accession>A0A291GL08</accession>
<reference evidence="2" key="1">
    <citation type="submission" date="2017-09" db="EMBL/GenBank/DDBJ databases">
        <title>Brachybacterium sp. VM2412.</title>
        <authorList>
            <person name="Tak E.J."/>
            <person name="Bae J.-W."/>
        </authorList>
    </citation>
    <scope>NUCLEOTIDE SEQUENCE [LARGE SCALE GENOMIC DNA]</scope>
    <source>
        <strain evidence="2">VM2412</strain>
    </source>
</reference>